<dbReference type="PANTHER" id="PTHR45453:SF1">
    <property type="entry name" value="PHOSPHATE REGULON SENSOR PROTEIN PHOR"/>
    <property type="match status" value="1"/>
</dbReference>
<evidence type="ECO:0000256" key="6">
    <source>
        <dbReference type="ARBA" id="ARBA00022777"/>
    </source>
</evidence>
<dbReference type="InterPro" id="IPR005467">
    <property type="entry name" value="His_kinase_dom"/>
</dbReference>
<dbReference type="InterPro" id="IPR003661">
    <property type="entry name" value="HisK_dim/P_dom"/>
</dbReference>
<dbReference type="InterPro" id="IPR004358">
    <property type="entry name" value="Sig_transdc_His_kin-like_C"/>
</dbReference>
<dbReference type="InterPro" id="IPR036890">
    <property type="entry name" value="HATPase_C_sf"/>
</dbReference>
<dbReference type="Gene3D" id="3.30.565.10">
    <property type="entry name" value="Histidine kinase-like ATPase, C-terminal domain"/>
    <property type="match status" value="1"/>
</dbReference>
<dbReference type="InterPro" id="IPR003594">
    <property type="entry name" value="HATPase_dom"/>
</dbReference>
<proteinExistence type="predicted"/>
<dbReference type="SUPFAM" id="SSF55874">
    <property type="entry name" value="ATPase domain of HSP90 chaperone/DNA topoisomerase II/histidine kinase"/>
    <property type="match status" value="1"/>
</dbReference>
<feature type="domain" description="Histidine kinase" evidence="8">
    <location>
        <begin position="58"/>
        <end position="272"/>
    </location>
</feature>
<keyword evidence="5" id="KW-0808">Transferase</keyword>
<dbReference type="InterPro" id="IPR036097">
    <property type="entry name" value="HisK_dim/P_sf"/>
</dbReference>
<dbReference type="EC" id="2.7.13.3" evidence="3"/>
<evidence type="ECO:0000313" key="10">
    <source>
        <dbReference type="Proteomes" id="UP000822142"/>
    </source>
</evidence>
<dbReference type="InterPro" id="IPR050351">
    <property type="entry name" value="BphY/WalK/GraS-like"/>
</dbReference>
<evidence type="ECO:0000256" key="4">
    <source>
        <dbReference type="ARBA" id="ARBA00022553"/>
    </source>
</evidence>
<evidence type="ECO:0000259" key="8">
    <source>
        <dbReference type="PROSITE" id="PS50109"/>
    </source>
</evidence>
<dbReference type="Proteomes" id="UP000822142">
    <property type="component" value="Unassembled WGS sequence"/>
</dbReference>
<comment type="caution">
    <text evidence="9">The sequence shown here is derived from an EMBL/GenBank/DDBJ whole genome shotgun (WGS) entry which is preliminary data.</text>
</comment>
<evidence type="ECO:0000256" key="3">
    <source>
        <dbReference type="ARBA" id="ARBA00012438"/>
    </source>
</evidence>
<organism evidence="9 10">
    <name type="scientific">Blautia hansenii</name>
    <name type="common">Ruminococcus hansenii</name>
    <dbReference type="NCBI Taxonomy" id="1322"/>
    <lineage>
        <taxon>Bacteria</taxon>
        <taxon>Bacillati</taxon>
        <taxon>Bacillota</taxon>
        <taxon>Clostridia</taxon>
        <taxon>Lachnospirales</taxon>
        <taxon>Lachnospiraceae</taxon>
        <taxon>Blautia</taxon>
    </lineage>
</organism>
<comment type="subcellular location">
    <subcellularLocation>
        <location evidence="2">Membrane</location>
    </subcellularLocation>
</comment>
<dbReference type="Gene3D" id="1.10.287.130">
    <property type="match status" value="1"/>
</dbReference>
<evidence type="ECO:0000256" key="5">
    <source>
        <dbReference type="ARBA" id="ARBA00022679"/>
    </source>
</evidence>
<dbReference type="EMBL" id="JAAITA010000005">
    <property type="protein sequence ID" value="NSJ85700.1"/>
    <property type="molecule type" value="Genomic_DNA"/>
</dbReference>
<keyword evidence="6 9" id="KW-0418">Kinase</keyword>
<dbReference type="Pfam" id="PF00512">
    <property type="entry name" value="HisKA"/>
    <property type="match status" value="1"/>
</dbReference>
<evidence type="ECO:0000256" key="2">
    <source>
        <dbReference type="ARBA" id="ARBA00004370"/>
    </source>
</evidence>
<comment type="catalytic activity">
    <reaction evidence="1">
        <text>ATP + protein L-histidine = ADP + protein N-phospho-L-histidine.</text>
        <dbReference type="EC" id="2.7.13.3"/>
    </reaction>
</comment>
<dbReference type="GO" id="GO:0016301">
    <property type="term" value="F:kinase activity"/>
    <property type="evidence" value="ECO:0007669"/>
    <property type="project" value="UniProtKB-KW"/>
</dbReference>
<gene>
    <name evidence="9" type="ORF">G5A70_05840</name>
</gene>
<dbReference type="Pfam" id="PF02518">
    <property type="entry name" value="HATPase_c"/>
    <property type="match status" value="1"/>
</dbReference>
<evidence type="ECO:0000313" key="9">
    <source>
        <dbReference type="EMBL" id="NSJ85700.1"/>
    </source>
</evidence>
<dbReference type="SMART" id="SM00388">
    <property type="entry name" value="HisKA"/>
    <property type="match status" value="1"/>
</dbReference>
<evidence type="ECO:0000256" key="7">
    <source>
        <dbReference type="ARBA" id="ARBA00023012"/>
    </source>
</evidence>
<dbReference type="CDD" id="cd00075">
    <property type="entry name" value="HATPase"/>
    <property type="match status" value="1"/>
</dbReference>
<dbReference type="CDD" id="cd00082">
    <property type="entry name" value="HisKA"/>
    <property type="match status" value="1"/>
</dbReference>
<dbReference type="SMART" id="SM00387">
    <property type="entry name" value="HATPase_c"/>
    <property type="match status" value="1"/>
</dbReference>
<keyword evidence="7" id="KW-0902">Two-component regulatory system</keyword>
<reference evidence="9 10" key="1">
    <citation type="journal article" date="2020" name="Cell Host Microbe">
        <title>Functional and Genomic Variation between Human-Derived Isolates of Lachnospiraceae Reveals Inter- and Intra-Species Diversity.</title>
        <authorList>
            <person name="Sorbara M.T."/>
            <person name="Littmann E.R."/>
            <person name="Fontana E."/>
            <person name="Moody T.U."/>
            <person name="Kohout C.E."/>
            <person name="Gjonbalaj M."/>
            <person name="Eaton V."/>
            <person name="Seok R."/>
            <person name="Leiner I.M."/>
            <person name="Pamer E.G."/>
        </authorList>
    </citation>
    <scope>NUCLEOTIDE SEQUENCE [LARGE SCALE GENOMIC DNA]</scope>
    <source>
        <strain evidence="9 10">MSK.15.26</strain>
    </source>
</reference>
<keyword evidence="4" id="KW-0597">Phosphoprotein</keyword>
<dbReference type="SUPFAM" id="SSF47384">
    <property type="entry name" value="Homodimeric domain of signal transducing histidine kinase"/>
    <property type="match status" value="1"/>
</dbReference>
<protein>
    <recommendedName>
        <fullName evidence="3">histidine kinase</fullName>
        <ecNumber evidence="3">2.7.13.3</ecNumber>
    </recommendedName>
</protein>
<name>A0ABX2I9E6_BLAHA</name>
<evidence type="ECO:0000256" key="1">
    <source>
        <dbReference type="ARBA" id="ARBA00000085"/>
    </source>
</evidence>
<dbReference type="PROSITE" id="PS50109">
    <property type="entry name" value="HIS_KIN"/>
    <property type="match status" value="1"/>
</dbReference>
<accession>A0ABX2I9E6</accession>
<dbReference type="PRINTS" id="PR00344">
    <property type="entry name" value="BCTRLSENSOR"/>
</dbReference>
<keyword evidence="10" id="KW-1185">Reference proteome</keyword>
<dbReference type="PANTHER" id="PTHR45453">
    <property type="entry name" value="PHOSPHATE REGULON SENSOR PROTEIN PHOR"/>
    <property type="match status" value="1"/>
</dbReference>
<sequence>MECLEAMIAGKRNIVFQESQETLMGKIQMRMRRLYEIIEMKSEENLRQREQLESMISDISHQVKTPIAGIRMYHNLLERRGISEDQRERFLQASEHQVDKLEFFMQSMIRMSRMETGLIKVQPKEHSVYELLARAICDAALKAEEKGIEIQVSCEESLRAYFDKRWTQEAVFNVLDNAIKYTGQGGKLWISAEKTDFFVRIKIRDNGRGIPEDRLPHIFKRFYREPESAETEGVGIGLYLTREIVMLQKGFVEAHSRVGEGTAICIHLPVEQ</sequence>